<gene>
    <name evidence="6" type="ORF">EST38_g2526</name>
</gene>
<keyword evidence="1" id="KW-0560">Oxidoreductase</keyword>
<protein>
    <submittedName>
        <fullName evidence="6">Uncharacterized protein</fullName>
    </submittedName>
</protein>
<dbReference type="Pfam" id="PF01370">
    <property type="entry name" value="Epimerase"/>
    <property type="match status" value="1"/>
</dbReference>
<dbReference type="Gene3D" id="3.40.50.300">
    <property type="entry name" value="P-loop containing nucleotide triphosphate hydrolases"/>
    <property type="match status" value="2"/>
</dbReference>
<reference evidence="6 7" key="1">
    <citation type="submission" date="2019-01" db="EMBL/GenBank/DDBJ databases">
        <title>Draft genome sequence of Psathyrella aberdarensis IHI B618.</title>
        <authorList>
            <person name="Buettner E."/>
            <person name="Kellner H."/>
        </authorList>
    </citation>
    <scope>NUCLEOTIDE SEQUENCE [LARGE SCALE GENOMIC DNA]</scope>
    <source>
        <strain evidence="6 7">IHI B618</strain>
    </source>
</reference>
<dbReference type="Pfam" id="PF00271">
    <property type="entry name" value="Helicase_C"/>
    <property type="match status" value="1"/>
</dbReference>
<comment type="caution">
    <text evidence="6">The sequence shown here is derived from an EMBL/GenBank/DDBJ whole genome shotgun (WGS) entry which is preliminary data.</text>
</comment>
<accession>A0A4Q2DUC5</accession>
<evidence type="ECO:0000313" key="7">
    <source>
        <dbReference type="Proteomes" id="UP000290288"/>
    </source>
</evidence>
<dbReference type="PANTHER" id="PTHR10366:SF564">
    <property type="entry name" value="STEROL-4-ALPHA-CARBOXYLATE 3-DEHYDROGENASE, DECARBOXYLATING"/>
    <property type="match status" value="1"/>
</dbReference>
<dbReference type="InterPro" id="IPR001509">
    <property type="entry name" value="Epimerase_deHydtase"/>
</dbReference>
<evidence type="ECO:0000313" key="6">
    <source>
        <dbReference type="EMBL" id="RXW23326.1"/>
    </source>
</evidence>
<feature type="domain" description="Helicase ATP-binding" evidence="4">
    <location>
        <begin position="1"/>
        <end position="68"/>
    </location>
</feature>
<dbReference type="InterPro" id="IPR014001">
    <property type="entry name" value="Helicase_ATP-bd"/>
</dbReference>
<dbReference type="InterPro" id="IPR001650">
    <property type="entry name" value="Helicase_C-like"/>
</dbReference>
<dbReference type="Gene3D" id="3.40.50.720">
    <property type="entry name" value="NAD(P)-binding Rossmann-like Domain"/>
    <property type="match status" value="1"/>
</dbReference>
<dbReference type="AlphaFoldDB" id="A0A4Q2DUC5"/>
<dbReference type="PROSITE" id="PS51194">
    <property type="entry name" value="HELICASE_CTER"/>
    <property type="match status" value="1"/>
</dbReference>
<dbReference type="SMART" id="SM00490">
    <property type="entry name" value="HELICc"/>
    <property type="match status" value="1"/>
</dbReference>
<dbReference type="CDD" id="cd05227">
    <property type="entry name" value="AR_SDR_e"/>
    <property type="match status" value="1"/>
</dbReference>
<evidence type="ECO:0000256" key="2">
    <source>
        <dbReference type="ARBA" id="ARBA00023445"/>
    </source>
</evidence>
<dbReference type="SUPFAM" id="SSF52540">
    <property type="entry name" value="P-loop containing nucleoside triphosphate hydrolases"/>
    <property type="match status" value="1"/>
</dbReference>
<keyword evidence="7" id="KW-1185">Reference proteome</keyword>
<evidence type="ECO:0000259" key="4">
    <source>
        <dbReference type="PROSITE" id="PS51192"/>
    </source>
</evidence>
<dbReference type="GO" id="GO:0016616">
    <property type="term" value="F:oxidoreductase activity, acting on the CH-OH group of donors, NAD or NADP as acceptor"/>
    <property type="evidence" value="ECO:0007669"/>
    <property type="project" value="TreeGrafter"/>
</dbReference>
<dbReference type="InterPro" id="IPR027417">
    <property type="entry name" value="P-loop_NTPase"/>
</dbReference>
<dbReference type="Proteomes" id="UP000290288">
    <property type="component" value="Unassembled WGS sequence"/>
</dbReference>
<dbReference type="STRING" id="2316362.A0A4Q2DUC5"/>
<dbReference type="EMBL" id="SDEE01000045">
    <property type="protein sequence ID" value="RXW23326.1"/>
    <property type="molecule type" value="Genomic_DNA"/>
</dbReference>
<sequence length="932" mass="104037">MAERLLAIVFDEAHVVSLWGSGFRKLYGTLGILKALLPRGTPFVAMSATLAPRVRRDVIQRLQIDQSAMVDLNLGNDRKNVSIIVRAMHHPMNTYRDLSFVVPAQVRQVQDVKKTFIYADSLAVATEIENFLYGCCPENLRYTGFVRPYSAAFSVTYRADVMDHFRRGTVRILICTDAAGMGCNIPDIDVVVQWKLPSSVSSWVQRAGRAARDPDRKGLAVLLVERSVYEADLVKHMEVLAASSEQETGGSSGKAKKGGVRQSSTYPKATKEYAKARGALRGGYDKNNDNSNESVDVPLDSAALDEGLYTLVQTGTCRRQIQTDIFKNSRPEPTVPCCDNCDATLLELTRPEPRRVETRQTAPKRGDPDVTALARLHAWRVKTAARDFKGASFTGSVKININTRASTFSRPFMDLQYHIITQISPFGPSIHLFPYDLESFLYILTHILYSYDCNGALHEVDDLLTRWDDCSGTLAADLKECFLARQFLPKKISMRWPAASLDVFRGFKNFILPIVDQKVAIMLAQPEDGPEILKALMLNAEHHYDEVIQLFDTGIAALEKGDNDEASCILQRMPTAHPGDTVLVTGANGYIPIWVVRKLLEKGYNVRGTVRKAEKGEHLNKYFDSYVKQGRLELVVVEDITKEGAFDEAVKGVDAIEHMASPFHENVDDPEEFIRPAVDGTLGILKSALKNNPAIKRIVITSSCAAVITITPEARTFSEADWNELSIKETQEQGKQAPAMTKYRASKTLAEKAVWKFYEENVKKEGTASYDVVALNPPFVFGPGIQEISSTSALNTSLKAWYDFVYSPSTSSTKPKEAFEVSNSWVDVRDLADAHVLALEKEEAGGERIIVTEGVYIWQEWLDIANALPSSLVEKTSNPLPKGFPEITTQPQNLTFKVKYDTAKEQRVLGLKYRTKEETTRDTVEDFVRRGW</sequence>
<dbReference type="InterPro" id="IPR050425">
    <property type="entry name" value="NAD(P)_dehydrat-like"/>
</dbReference>
<feature type="domain" description="Helicase C-terminal" evidence="5">
    <location>
        <begin position="105"/>
        <end position="252"/>
    </location>
</feature>
<name>A0A4Q2DUC5_9AGAR</name>
<dbReference type="SUPFAM" id="SSF51735">
    <property type="entry name" value="NAD(P)-binding Rossmann-fold domains"/>
    <property type="match status" value="1"/>
</dbReference>
<proteinExistence type="inferred from homology"/>
<dbReference type="InterPro" id="IPR036291">
    <property type="entry name" value="NAD(P)-bd_dom_sf"/>
</dbReference>
<organism evidence="6 7">
    <name type="scientific">Candolleomyces aberdarensis</name>
    <dbReference type="NCBI Taxonomy" id="2316362"/>
    <lineage>
        <taxon>Eukaryota</taxon>
        <taxon>Fungi</taxon>
        <taxon>Dikarya</taxon>
        <taxon>Basidiomycota</taxon>
        <taxon>Agaricomycotina</taxon>
        <taxon>Agaricomycetes</taxon>
        <taxon>Agaricomycetidae</taxon>
        <taxon>Agaricales</taxon>
        <taxon>Agaricineae</taxon>
        <taxon>Psathyrellaceae</taxon>
        <taxon>Candolleomyces</taxon>
    </lineage>
</organism>
<feature type="region of interest" description="Disordered" evidence="3">
    <location>
        <begin position="244"/>
        <end position="268"/>
    </location>
</feature>
<evidence type="ECO:0000256" key="3">
    <source>
        <dbReference type="SAM" id="MobiDB-lite"/>
    </source>
</evidence>
<dbReference type="PROSITE" id="PS51192">
    <property type="entry name" value="HELICASE_ATP_BIND_1"/>
    <property type="match status" value="1"/>
</dbReference>
<dbReference type="OrthoDB" id="2735536at2759"/>
<evidence type="ECO:0000259" key="5">
    <source>
        <dbReference type="PROSITE" id="PS51194"/>
    </source>
</evidence>
<comment type="similarity">
    <text evidence="2">Belongs to the NAD(P)-dependent epimerase/dehydratase family. Dihydroflavonol-4-reductase subfamily.</text>
</comment>
<evidence type="ECO:0000256" key="1">
    <source>
        <dbReference type="ARBA" id="ARBA00023002"/>
    </source>
</evidence>
<dbReference type="PANTHER" id="PTHR10366">
    <property type="entry name" value="NAD DEPENDENT EPIMERASE/DEHYDRATASE"/>
    <property type="match status" value="1"/>
</dbReference>